<gene>
    <name evidence="1" type="ORF">HUJ06_013529</name>
</gene>
<dbReference type="AlphaFoldDB" id="A0A822Z850"/>
<dbReference type="Proteomes" id="UP000607653">
    <property type="component" value="Unassembled WGS sequence"/>
</dbReference>
<dbReference type="EMBL" id="DUZY01000005">
    <property type="protein sequence ID" value="DAD39206.1"/>
    <property type="molecule type" value="Genomic_DNA"/>
</dbReference>
<evidence type="ECO:0000313" key="2">
    <source>
        <dbReference type="Proteomes" id="UP000607653"/>
    </source>
</evidence>
<organism evidence="1 2">
    <name type="scientific">Nelumbo nucifera</name>
    <name type="common">Sacred lotus</name>
    <dbReference type="NCBI Taxonomy" id="4432"/>
    <lineage>
        <taxon>Eukaryota</taxon>
        <taxon>Viridiplantae</taxon>
        <taxon>Streptophyta</taxon>
        <taxon>Embryophyta</taxon>
        <taxon>Tracheophyta</taxon>
        <taxon>Spermatophyta</taxon>
        <taxon>Magnoliopsida</taxon>
        <taxon>Proteales</taxon>
        <taxon>Nelumbonaceae</taxon>
        <taxon>Nelumbo</taxon>
    </lineage>
</organism>
<dbReference type="SUPFAM" id="SSF56219">
    <property type="entry name" value="DNase I-like"/>
    <property type="match status" value="1"/>
</dbReference>
<proteinExistence type="predicted"/>
<evidence type="ECO:0000313" key="1">
    <source>
        <dbReference type="EMBL" id="DAD39206.1"/>
    </source>
</evidence>
<protein>
    <submittedName>
        <fullName evidence="1">Uncharacterized protein</fullName>
    </submittedName>
</protein>
<sequence length="120" mass="13772">MNEQESETLCRKLHYYNSSSIGARGLNGGLLCGWKDDLTVRIIDSSQRHIELRVESNPQNHSWTILLLYSQPSRGNKENYWNSLITSKTYFLNTPWIVIGDFSDITSTSDYEGTSNRVHT</sequence>
<comment type="caution">
    <text evidence="1">The sequence shown here is derived from an EMBL/GenBank/DDBJ whole genome shotgun (WGS) entry which is preliminary data.</text>
</comment>
<accession>A0A822Z850</accession>
<dbReference type="InterPro" id="IPR036691">
    <property type="entry name" value="Endo/exonu/phosph_ase_sf"/>
</dbReference>
<reference evidence="1 2" key="1">
    <citation type="journal article" date="2020" name="Mol. Biol. Evol.">
        <title>Distinct Expression and Methylation Patterns for Genes with Different Fates following a Single Whole-Genome Duplication in Flowering Plants.</title>
        <authorList>
            <person name="Shi T."/>
            <person name="Rahmani R.S."/>
            <person name="Gugger P.F."/>
            <person name="Wang M."/>
            <person name="Li H."/>
            <person name="Zhang Y."/>
            <person name="Li Z."/>
            <person name="Wang Q."/>
            <person name="Van de Peer Y."/>
            <person name="Marchal K."/>
            <person name="Chen J."/>
        </authorList>
    </citation>
    <scope>NUCLEOTIDE SEQUENCE [LARGE SCALE GENOMIC DNA]</scope>
    <source>
        <tissue evidence="1">Leaf</tissue>
    </source>
</reference>
<dbReference type="Gene3D" id="3.60.10.10">
    <property type="entry name" value="Endonuclease/exonuclease/phosphatase"/>
    <property type="match status" value="1"/>
</dbReference>
<name>A0A822Z850_NELNU</name>
<keyword evidence="2" id="KW-1185">Reference proteome</keyword>